<dbReference type="EMBL" id="MU001803">
    <property type="protein sequence ID" value="KAF2797577.1"/>
    <property type="molecule type" value="Genomic_DNA"/>
</dbReference>
<gene>
    <name evidence="2" type="ORF">K505DRAFT_358276</name>
</gene>
<evidence type="ECO:0000313" key="3">
    <source>
        <dbReference type="Proteomes" id="UP000799757"/>
    </source>
</evidence>
<reference evidence="2" key="1">
    <citation type="journal article" date="2020" name="Stud. Mycol.">
        <title>101 Dothideomycetes genomes: a test case for predicting lifestyles and emergence of pathogens.</title>
        <authorList>
            <person name="Haridas S."/>
            <person name="Albert R."/>
            <person name="Binder M."/>
            <person name="Bloem J."/>
            <person name="Labutti K."/>
            <person name="Salamov A."/>
            <person name="Andreopoulos B."/>
            <person name="Baker S."/>
            <person name="Barry K."/>
            <person name="Bills G."/>
            <person name="Bluhm B."/>
            <person name="Cannon C."/>
            <person name="Castanera R."/>
            <person name="Culley D."/>
            <person name="Daum C."/>
            <person name="Ezra D."/>
            <person name="Gonzalez J."/>
            <person name="Henrissat B."/>
            <person name="Kuo A."/>
            <person name="Liang C."/>
            <person name="Lipzen A."/>
            <person name="Lutzoni F."/>
            <person name="Magnuson J."/>
            <person name="Mondo S."/>
            <person name="Nolan M."/>
            <person name="Ohm R."/>
            <person name="Pangilinan J."/>
            <person name="Park H.-J."/>
            <person name="Ramirez L."/>
            <person name="Alfaro M."/>
            <person name="Sun H."/>
            <person name="Tritt A."/>
            <person name="Yoshinaga Y."/>
            <person name="Zwiers L.-H."/>
            <person name="Turgeon B."/>
            <person name="Goodwin S."/>
            <person name="Spatafora J."/>
            <person name="Crous P."/>
            <person name="Grigoriev I."/>
        </authorList>
    </citation>
    <scope>NUCLEOTIDE SEQUENCE</scope>
    <source>
        <strain evidence="2">CBS 109.77</strain>
    </source>
</reference>
<dbReference type="AlphaFoldDB" id="A0A6A6XPX3"/>
<name>A0A6A6XPX3_9PLEO</name>
<evidence type="ECO:0000256" key="1">
    <source>
        <dbReference type="SAM" id="MobiDB-lite"/>
    </source>
</evidence>
<keyword evidence="3" id="KW-1185">Reference proteome</keyword>
<organism evidence="2 3">
    <name type="scientific">Melanomma pulvis-pyrius CBS 109.77</name>
    <dbReference type="NCBI Taxonomy" id="1314802"/>
    <lineage>
        <taxon>Eukaryota</taxon>
        <taxon>Fungi</taxon>
        <taxon>Dikarya</taxon>
        <taxon>Ascomycota</taxon>
        <taxon>Pezizomycotina</taxon>
        <taxon>Dothideomycetes</taxon>
        <taxon>Pleosporomycetidae</taxon>
        <taxon>Pleosporales</taxon>
        <taxon>Melanommataceae</taxon>
        <taxon>Melanomma</taxon>
    </lineage>
</organism>
<dbReference type="Proteomes" id="UP000799757">
    <property type="component" value="Unassembled WGS sequence"/>
</dbReference>
<sequence length="127" mass="14029">MKETIEDLAVLVEKAKKLDSEWDPTVMELEDMLVIKPVLALAGKLEERKRKKDLEQKEAAIKCFKVLTTLAGAEASAHGLPQATASSSLLMVVSLPLRTGFHDVDDNSFTTQISPTAKRGRPEKVRK</sequence>
<protein>
    <submittedName>
        <fullName evidence="2">Uncharacterized protein</fullName>
    </submittedName>
</protein>
<feature type="region of interest" description="Disordered" evidence="1">
    <location>
        <begin position="102"/>
        <end position="127"/>
    </location>
</feature>
<proteinExistence type="predicted"/>
<evidence type="ECO:0000313" key="2">
    <source>
        <dbReference type="EMBL" id="KAF2797577.1"/>
    </source>
</evidence>
<accession>A0A6A6XPX3</accession>